<name>A0A9W6IYM9_9HYPH</name>
<organism evidence="2 3">
    <name type="scientific">Hansschlegelia plantiphila</name>
    <dbReference type="NCBI Taxonomy" id="374655"/>
    <lineage>
        <taxon>Bacteria</taxon>
        <taxon>Pseudomonadati</taxon>
        <taxon>Pseudomonadota</taxon>
        <taxon>Alphaproteobacteria</taxon>
        <taxon>Hyphomicrobiales</taxon>
        <taxon>Methylopilaceae</taxon>
        <taxon>Hansschlegelia</taxon>
    </lineage>
</organism>
<evidence type="ECO:0000256" key="1">
    <source>
        <dbReference type="SAM" id="Phobius"/>
    </source>
</evidence>
<comment type="caution">
    <text evidence="2">The sequence shown here is derived from an EMBL/GenBank/DDBJ whole genome shotgun (WGS) entry which is preliminary data.</text>
</comment>
<keyword evidence="1" id="KW-1133">Transmembrane helix</keyword>
<feature type="transmembrane region" description="Helical" evidence="1">
    <location>
        <begin position="219"/>
        <end position="240"/>
    </location>
</feature>
<dbReference type="RefSeq" id="WP_271167836.1">
    <property type="nucleotide sequence ID" value="NZ_BSFI01000006.1"/>
</dbReference>
<dbReference type="Pfam" id="PF09991">
    <property type="entry name" value="DUF2232"/>
    <property type="match status" value="1"/>
</dbReference>
<feature type="transmembrane region" description="Helical" evidence="1">
    <location>
        <begin position="51"/>
        <end position="68"/>
    </location>
</feature>
<evidence type="ECO:0000313" key="3">
    <source>
        <dbReference type="Proteomes" id="UP001143372"/>
    </source>
</evidence>
<gene>
    <name evidence="2" type="ORF">GCM10008179_12280</name>
</gene>
<proteinExistence type="predicted"/>
<feature type="transmembrane region" description="Helical" evidence="1">
    <location>
        <begin position="74"/>
        <end position="92"/>
    </location>
</feature>
<accession>A0A9W6IYM9</accession>
<reference evidence="2" key="2">
    <citation type="submission" date="2023-01" db="EMBL/GenBank/DDBJ databases">
        <authorList>
            <person name="Sun Q."/>
            <person name="Evtushenko L."/>
        </authorList>
    </citation>
    <scope>NUCLEOTIDE SEQUENCE</scope>
    <source>
        <strain evidence="2">VKM B-2347</strain>
    </source>
</reference>
<protein>
    <submittedName>
        <fullName evidence="2">Membrane protein</fullName>
    </submittedName>
</protein>
<feature type="transmembrane region" description="Helical" evidence="1">
    <location>
        <begin position="5"/>
        <end position="23"/>
    </location>
</feature>
<dbReference type="Proteomes" id="UP001143372">
    <property type="component" value="Unassembled WGS sequence"/>
</dbReference>
<dbReference type="AlphaFoldDB" id="A0A9W6IYM9"/>
<reference evidence="2" key="1">
    <citation type="journal article" date="2014" name="Int. J. Syst. Evol. Microbiol.">
        <title>Complete genome sequence of Corynebacterium casei LMG S-19264T (=DSM 44701T), isolated from a smear-ripened cheese.</title>
        <authorList>
            <consortium name="US DOE Joint Genome Institute (JGI-PGF)"/>
            <person name="Walter F."/>
            <person name="Albersmeier A."/>
            <person name="Kalinowski J."/>
            <person name="Ruckert C."/>
        </authorList>
    </citation>
    <scope>NUCLEOTIDE SEQUENCE</scope>
    <source>
        <strain evidence="2">VKM B-2347</strain>
    </source>
</reference>
<dbReference type="InterPro" id="IPR018710">
    <property type="entry name" value="DUF2232"/>
</dbReference>
<sequence>MPAAYILVGIGAGAASALLYAAAASGSPLALTLLYVAPLPILLAAVGWRHSAGLIATAVGAGLLLLSVGPKTGLYFVIAVGLPSWWLGYLALLARPGVDGRQPEWYPIGRLTLWCAALGALLVAASIPLIATSLEDYRAALRTLFEKAFETPGSADGGAILPRGQDPKALIELMTALAPGMAASFWTLASIFNLWLAGRITRASGRLARPWPDIRAMEFPRAAALGLAVAVALSFLPNLAGLVAELFAGTFLVAFTLLGLCVVHVATLRTPMRVFILFGFYTLLVLQPWIAVLLSLLGLAEQFVGLRRRFGPPPGGPPTAAANLP</sequence>
<evidence type="ECO:0000313" key="2">
    <source>
        <dbReference type="EMBL" id="GLK67590.1"/>
    </source>
</evidence>
<feature type="transmembrane region" description="Helical" evidence="1">
    <location>
        <begin position="176"/>
        <end position="198"/>
    </location>
</feature>
<keyword evidence="1" id="KW-0812">Transmembrane</keyword>
<keyword evidence="1" id="KW-0472">Membrane</keyword>
<feature type="transmembrane region" description="Helical" evidence="1">
    <location>
        <begin position="246"/>
        <end position="267"/>
    </location>
</feature>
<feature type="transmembrane region" description="Helical" evidence="1">
    <location>
        <begin position="274"/>
        <end position="300"/>
    </location>
</feature>
<feature type="transmembrane region" description="Helical" evidence="1">
    <location>
        <begin position="29"/>
        <end position="46"/>
    </location>
</feature>
<dbReference type="EMBL" id="BSFI01000006">
    <property type="protein sequence ID" value="GLK67590.1"/>
    <property type="molecule type" value="Genomic_DNA"/>
</dbReference>
<feature type="transmembrane region" description="Helical" evidence="1">
    <location>
        <begin position="113"/>
        <end position="134"/>
    </location>
</feature>
<keyword evidence="3" id="KW-1185">Reference proteome</keyword>